<accession>A0A378I9H6</accession>
<sequence length="289" mass="32906">MVQAGNINTNNYKLNLNNHLNQFSIVGRMAACFANKVILPTQVQKFAYNKVGAYQLNNKDGECNMPTISSETFKSIMEDKNIKSLRNVLQNLTDLKDLIDQYPEEKHELLNLLSSDLKTIGQLIKSENDIEDFADMVDFNMRDQLTNSSEERGNAFVQPEAKIIMSAELINADPEEMLEMFFQGPSDDNMRMLEYSLVQFTRHFPENIHINGENREVVLKKLKVLTHKLLNEYSDSNLADNLRDLHESIIKLEQPTSVFRGSAGHFKAASGTKTYQVAKDKQTPDSPKI</sequence>
<reference evidence="2 4" key="2">
    <citation type="submission" date="2018-06" db="EMBL/GenBank/DDBJ databases">
        <authorList>
            <consortium name="Pathogen Informatics"/>
            <person name="Doyle S."/>
        </authorList>
    </citation>
    <scope>NUCLEOTIDE SEQUENCE [LARGE SCALE GENOMIC DNA]</scope>
    <source>
        <strain evidence="2 4">NCTC12437</strain>
    </source>
</reference>
<gene>
    <name evidence="1" type="ORF">Lbir_2171</name>
    <name evidence="2" type="ORF">NCTC12437_01447</name>
</gene>
<dbReference type="AlphaFoldDB" id="A0A378I9H6"/>
<name>A0A378I9H6_9GAMM</name>
<dbReference type="RefSeq" id="WP_058524172.1">
    <property type="nucleotide sequence ID" value="NZ_CAAAHV010000012.1"/>
</dbReference>
<dbReference type="Proteomes" id="UP000054735">
    <property type="component" value="Unassembled WGS sequence"/>
</dbReference>
<dbReference type="EMBL" id="UGNW01000001">
    <property type="protein sequence ID" value="STX31673.1"/>
    <property type="molecule type" value="Genomic_DNA"/>
</dbReference>
<organism evidence="2 4">
    <name type="scientific">Legionella birminghamensis</name>
    <dbReference type="NCBI Taxonomy" id="28083"/>
    <lineage>
        <taxon>Bacteria</taxon>
        <taxon>Pseudomonadati</taxon>
        <taxon>Pseudomonadota</taxon>
        <taxon>Gammaproteobacteria</taxon>
        <taxon>Legionellales</taxon>
        <taxon>Legionellaceae</taxon>
        <taxon>Legionella</taxon>
    </lineage>
</organism>
<evidence type="ECO:0000313" key="1">
    <source>
        <dbReference type="EMBL" id="KTC69432.1"/>
    </source>
</evidence>
<evidence type="ECO:0000313" key="3">
    <source>
        <dbReference type="Proteomes" id="UP000054735"/>
    </source>
</evidence>
<protein>
    <submittedName>
        <fullName evidence="2">Uncharacterized protein</fullName>
    </submittedName>
</protein>
<dbReference type="Proteomes" id="UP000255066">
    <property type="component" value="Unassembled WGS sequence"/>
</dbReference>
<reference evidence="1 3" key="1">
    <citation type="submission" date="2015-11" db="EMBL/GenBank/DDBJ databases">
        <title>Genomic analysis of 38 Legionella species identifies large and diverse effector repertoires.</title>
        <authorList>
            <person name="Burstein D."/>
            <person name="Amaro F."/>
            <person name="Zusman T."/>
            <person name="Lifshitz Z."/>
            <person name="Cohen O."/>
            <person name="Gilbert J.A."/>
            <person name="Pupko T."/>
            <person name="Shuman H.A."/>
            <person name="Segal G."/>
        </authorList>
    </citation>
    <scope>NUCLEOTIDE SEQUENCE [LARGE SCALE GENOMIC DNA]</scope>
    <source>
        <strain evidence="1 3">CDC#1407-AL-14</strain>
    </source>
</reference>
<evidence type="ECO:0000313" key="4">
    <source>
        <dbReference type="Proteomes" id="UP000255066"/>
    </source>
</evidence>
<proteinExistence type="predicted"/>
<evidence type="ECO:0000313" key="2">
    <source>
        <dbReference type="EMBL" id="STX31673.1"/>
    </source>
</evidence>
<keyword evidence="3" id="KW-1185">Reference proteome</keyword>
<dbReference type="EMBL" id="LNXT01000040">
    <property type="protein sequence ID" value="KTC69432.1"/>
    <property type="molecule type" value="Genomic_DNA"/>
</dbReference>